<proteinExistence type="predicted"/>
<keyword evidence="2" id="KW-1185">Reference proteome</keyword>
<dbReference type="AlphaFoldDB" id="A0A1R3GHW3"/>
<protein>
    <submittedName>
        <fullName evidence="1">UDP-glucosyltransferase 74F2</fullName>
    </submittedName>
</protein>
<evidence type="ECO:0000313" key="1">
    <source>
        <dbReference type="EMBL" id="OMO57629.1"/>
    </source>
</evidence>
<name>A0A1R3GHW3_9ROSI</name>
<dbReference type="Proteomes" id="UP000187203">
    <property type="component" value="Unassembled WGS sequence"/>
</dbReference>
<evidence type="ECO:0000313" key="2">
    <source>
        <dbReference type="Proteomes" id="UP000187203"/>
    </source>
</evidence>
<sequence length="127" mass="14316">MWDCYKPFTCMVYNSHGETPTKLIERVTELCACQKVDLLIVINTGQLELTEGDPWPILDKMPFPNFATLAIMITPPAFFGSCGSHPVFNLNSKSFPHGNYESKLLECVDQKLIKLNRVYSNSVAKLT</sequence>
<gene>
    <name evidence="1" type="ORF">COLO4_35224</name>
</gene>
<dbReference type="EMBL" id="AWUE01022512">
    <property type="protein sequence ID" value="OMO57629.1"/>
    <property type="molecule type" value="Genomic_DNA"/>
</dbReference>
<reference evidence="2" key="1">
    <citation type="submission" date="2013-09" db="EMBL/GenBank/DDBJ databases">
        <title>Corchorus olitorius genome sequencing.</title>
        <authorList>
            <person name="Alam M."/>
            <person name="Haque M.S."/>
            <person name="Islam M.S."/>
            <person name="Emdad E.M."/>
            <person name="Islam M.M."/>
            <person name="Ahmed B."/>
            <person name="Halim A."/>
            <person name="Hossen Q.M.M."/>
            <person name="Hossain M.Z."/>
            <person name="Ahmed R."/>
            <person name="Khan M.M."/>
            <person name="Islam R."/>
            <person name="Rashid M.M."/>
            <person name="Khan S.A."/>
            <person name="Rahman M.S."/>
            <person name="Alam M."/>
            <person name="Yahiya A.S."/>
            <person name="Khan M.S."/>
            <person name="Azam M.S."/>
            <person name="Haque T."/>
            <person name="Lashkar M.Z.H."/>
            <person name="Akhand A.I."/>
            <person name="Morshed G."/>
            <person name="Roy S."/>
            <person name="Uddin K.S."/>
            <person name="Rabeya T."/>
            <person name="Hossain A.S."/>
            <person name="Chowdhury A."/>
            <person name="Snigdha A.R."/>
            <person name="Mortoza M.S."/>
            <person name="Matin S.A."/>
            <person name="Hoque S.M.E."/>
            <person name="Islam M.K."/>
            <person name="Roy D.K."/>
            <person name="Haider R."/>
            <person name="Moosa M.M."/>
            <person name="Elias S.M."/>
            <person name="Hasan A.M."/>
            <person name="Jahan S."/>
            <person name="Shafiuddin M."/>
            <person name="Mahmood N."/>
            <person name="Shommy N.S."/>
        </authorList>
    </citation>
    <scope>NUCLEOTIDE SEQUENCE [LARGE SCALE GENOMIC DNA]</scope>
    <source>
        <strain evidence="2">cv. O-4</strain>
    </source>
</reference>
<accession>A0A1R3GHW3</accession>
<organism evidence="1 2">
    <name type="scientific">Corchorus olitorius</name>
    <dbReference type="NCBI Taxonomy" id="93759"/>
    <lineage>
        <taxon>Eukaryota</taxon>
        <taxon>Viridiplantae</taxon>
        <taxon>Streptophyta</taxon>
        <taxon>Embryophyta</taxon>
        <taxon>Tracheophyta</taxon>
        <taxon>Spermatophyta</taxon>
        <taxon>Magnoliopsida</taxon>
        <taxon>eudicotyledons</taxon>
        <taxon>Gunneridae</taxon>
        <taxon>Pentapetalae</taxon>
        <taxon>rosids</taxon>
        <taxon>malvids</taxon>
        <taxon>Malvales</taxon>
        <taxon>Malvaceae</taxon>
        <taxon>Grewioideae</taxon>
        <taxon>Apeibeae</taxon>
        <taxon>Corchorus</taxon>
    </lineage>
</organism>
<comment type="caution">
    <text evidence="1">The sequence shown here is derived from an EMBL/GenBank/DDBJ whole genome shotgun (WGS) entry which is preliminary data.</text>
</comment>